<protein>
    <recommendedName>
        <fullName evidence="3">WXG100 family type VII secretion target</fullName>
    </recommendedName>
</protein>
<sequence length="99" mass="10224">MDGITISSERISAAGVGVTDVGAALAREIGTMGDLLAEIRSGWQSDCAAPQFASMMQSYLDEATVLKDALLSHGATLQSTGLRFGEAEHDLAAGLRGGR</sequence>
<evidence type="ECO:0000313" key="2">
    <source>
        <dbReference type="Proteomes" id="UP000198741"/>
    </source>
</evidence>
<organism evidence="1 2">
    <name type="scientific">Nakamurella panacisegetis</name>
    <dbReference type="NCBI Taxonomy" id="1090615"/>
    <lineage>
        <taxon>Bacteria</taxon>
        <taxon>Bacillati</taxon>
        <taxon>Actinomycetota</taxon>
        <taxon>Actinomycetes</taxon>
        <taxon>Nakamurellales</taxon>
        <taxon>Nakamurellaceae</taxon>
        <taxon>Nakamurella</taxon>
    </lineage>
</organism>
<dbReference type="AlphaFoldDB" id="A0A1H0JT36"/>
<name>A0A1H0JT36_9ACTN</name>
<dbReference type="InterPro" id="IPR036689">
    <property type="entry name" value="ESAT-6-like_sf"/>
</dbReference>
<dbReference type="SUPFAM" id="SSF140453">
    <property type="entry name" value="EsxAB dimer-like"/>
    <property type="match status" value="1"/>
</dbReference>
<dbReference type="STRING" id="1090615.SAMN04515671_1026"/>
<accession>A0A1H0JT36</accession>
<keyword evidence="2" id="KW-1185">Reference proteome</keyword>
<gene>
    <name evidence="1" type="ORF">SAMN04515671_1026</name>
</gene>
<evidence type="ECO:0008006" key="3">
    <source>
        <dbReference type="Google" id="ProtNLM"/>
    </source>
</evidence>
<dbReference type="RefSeq" id="WP_090474871.1">
    <property type="nucleotide sequence ID" value="NZ_LT629710.1"/>
</dbReference>
<dbReference type="Proteomes" id="UP000198741">
    <property type="component" value="Chromosome I"/>
</dbReference>
<dbReference type="EMBL" id="LT629710">
    <property type="protein sequence ID" value="SDO46683.1"/>
    <property type="molecule type" value="Genomic_DNA"/>
</dbReference>
<dbReference type="OrthoDB" id="5195511at2"/>
<reference evidence="1 2" key="1">
    <citation type="submission" date="2016-10" db="EMBL/GenBank/DDBJ databases">
        <authorList>
            <person name="de Groot N.N."/>
        </authorList>
    </citation>
    <scope>NUCLEOTIDE SEQUENCE [LARGE SCALE GENOMIC DNA]</scope>
    <source>
        <strain evidence="2">P4-7,KCTC 19426,CECT 7604</strain>
    </source>
</reference>
<evidence type="ECO:0000313" key="1">
    <source>
        <dbReference type="EMBL" id="SDO46683.1"/>
    </source>
</evidence>
<dbReference type="Gene3D" id="1.10.287.1060">
    <property type="entry name" value="ESAT-6-like"/>
    <property type="match status" value="1"/>
</dbReference>
<proteinExistence type="predicted"/>